<dbReference type="Proteomes" id="UP000002033">
    <property type="component" value="Chromosome"/>
</dbReference>
<protein>
    <submittedName>
        <fullName evidence="6">Transcriptional regulator, LysR family</fullName>
    </submittedName>
</protein>
<evidence type="ECO:0000256" key="2">
    <source>
        <dbReference type="ARBA" id="ARBA00023015"/>
    </source>
</evidence>
<dbReference type="Gene3D" id="3.40.190.290">
    <property type="match status" value="1"/>
</dbReference>
<evidence type="ECO:0000259" key="5">
    <source>
        <dbReference type="PROSITE" id="PS50931"/>
    </source>
</evidence>
<feature type="domain" description="HTH lysR-type" evidence="5">
    <location>
        <begin position="1"/>
        <end position="58"/>
    </location>
</feature>
<evidence type="ECO:0000256" key="1">
    <source>
        <dbReference type="ARBA" id="ARBA00009437"/>
    </source>
</evidence>
<dbReference type="GO" id="GO:0003677">
    <property type="term" value="F:DNA binding"/>
    <property type="evidence" value="ECO:0007669"/>
    <property type="project" value="UniProtKB-KW"/>
</dbReference>
<keyword evidence="2" id="KW-0805">Transcription regulation</keyword>
<dbReference type="InterPro" id="IPR005119">
    <property type="entry name" value="LysR_subst-bd"/>
</dbReference>
<dbReference type="OrthoDB" id="8208814at2"/>
<sequence>MLIRQAHYLLAVADHGNFTRAASALRISQPALSQRILDLEAQLGAQLFDRSGRTVKPTDEGRTYIEHVRRALREIQAGERAMQDIAGALSGTLRVAFLPLFTTHLVGPLMQEFYKRHPRVSVTIDILAQAELEAALVEDSIDVGLAFSDVDSDEIEVERIQDDELCLVVGKRHPMYCMDKVRVPQLKHADLALLSQAFITRAPIDRYFRTNKVRPRIAIEANSADSIIAIVRGAPIATVMPSATARQLPGLKAIPLVPSAGIWTLSVLQRKDAYRSAASKALITIVKQRRSDARL</sequence>
<dbReference type="PANTHER" id="PTHR30419">
    <property type="entry name" value="HTH-TYPE TRANSCRIPTIONAL REGULATOR YBHD"/>
    <property type="match status" value="1"/>
</dbReference>
<keyword evidence="7" id="KW-1185">Reference proteome</keyword>
<dbReference type="InterPro" id="IPR036388">
    <property type="entry name" value="WH-like_DNA-bd_sf"/>
</dbReference>
<dbReference type="eggNOG" id="COG0583">
    <property type="taxonomic scope" value="Bacteria"/>
</dbReference>
<dbReference type="STRING" id="582899.Hden_0812"/>
<dbReference type="SUPFAM" id="SSF46785">
    <property type="entry name" value="Winged helix' DNA-binding domain"/>
    <property type="match status" value="1"/>
</dbReference>
<dbReference type="HOGENOM" id="CLU_039613_6_0_5"/>
<evidence type="ECO:0000313" key="7">
    <source>
        <dbReference type="Proteomes" id="UP000002033"/>
    </source>
</evidence>
<organism evidence="6 7">
    <name type="scientific">Hyphomicrobium denitrificans (strain ATCC 51888 / DSM 1869 / NCIMB 11706 / TK 0415)</name>
    <dbReference type="NCBI Taxonomy" id="582899"/>
    <lineage>
        <taxon>Bacteria</taxon>
        <taxon>Pseudomonadati</taxon>
        <taxon>Pseudomonadota</taxon>
        <taxon>Alphaproteobacteria</taxon>
        <taxon>Hyphomicrobiales</taxon>
        <taxon>Hyphomicrobiaceae</taxon>
        <taxon>Hyphomicrobium</taxon>
    </lineage>
</organism>
<reference evidence="7" key="1">
    <citation type="journal article" date="2011" name="J. Bacteriol.">
        <title>Genome sequences of eight morphologically diverse alphaproteobacteria.</title>
        <authorList>
            <consortium name="US DOE Joint Genome Institute"/>
            <person name="Brown P.J."/>
            <person name="Kysela D.T."/>
            <person name="Buechlein A."/>
            <person name="Hemmerich C."/>
            <person name="Brun Y.V."/>
        </authorList>
    </citation>
    <scope>NUCLEOTIDE SEQUENCE [LARGE SCALE GENOMIC DNA]</scope>
    <source>
        <strain evidence="7">ATCC 51888 / DSM 1869 / NCIB 11706 / TK 0415</strain>
    </source>
</reference>
<keyword evidence="4" id="KW-0804">Transcription</keyword>
<dbReference type="KEGG" id="hdn:Hden_0812"/>
<proteinExistence type="inferred from homology"/>
<keyword evidence="3" id="KW-0238">DNA-binding</keyword>
<dbReference type="InterPro" id="IPR050950">
    <property type="entry name" value="HTH-type_LysR_regulators"/>
</dbReference>
<dbReference type="InterPro" id="IPR036390">
    <property type="entry name" value="WH_DNA-bd_sf"/>
</dbReference>
<dbReference type="PROSITE" id="PS50931">
    <property type="entry name" value="HTH_LYSR"/>
    <property type="match status" value="1"/>
</dbReference>
<dbReference type="GO" id="GO:0003700">
    <property type="term" value="F:DNA-binding transcription factor activity"/>
    <property type="evidence" value="ECO:0007669"/>
    <property type="project" value="InterPro"/>
</dbReference>
<dbReference type="NCBIfam" id="NF008416">
    <property type="entry name" value="PRK11242.1"/>
    <property type="match status" value="1"/>
</dbReference>
<name>D8JTR7_HYPDA</name>
<evidence type="ECO:0000313" key="6">
    <source>
        <dbReference type="EMBL" id="ADJ22629.1"/>
    </source>
</evidence>
<dbReference type="RefSeq" id="WP_013214844.1">
    <property type="nucleotide sequence ID" value="NC_014313.1"/>
</dbReference>
<evidence type="ECO:0000256" key="3">
    <source>
        <dbReference type="ARBA" id="ARBA00023125"/>
    </source>
</evidence>
<dbReference type="EMBL" id="CP002083">
    <property type="protein sequence ID" value="ADJ22629.1"/>
    <property type="molecule type" value="Genomic_DNA"/>
</dbReference>
<dbReference type="AlphaFoldDB" id="D8JTR7"/>
<dbReference type="PRINTS" id="PR00039">
    <property type="entry name" value="HTHLYSR"/>
</dbReference>
<dbReference type="Pfam" id="PF03466">
    <property type="entry name" value="LysR_substrate"/>
    <property type="match status" value="1"/>
</dbReference>
<dbReference type="FunFam" id="1.10.10.10:FF:000001">
    <property type="entry name" value="LysR family transcriptional regulator"/>
    <property type="match status" value="1"/>
</dbReference>
<accession>D8JTR7</accession>
<gene>
    <name evidence="6" type="ordered locus">Hden_0812</name>
</gene>
<comment type="similarity">
    <text evidence="1">Belongs to the LysR transcriptional regulatory family.</text>
</comment>
<evidence type="ECO:0000256" key="4">
    <source>
        <dbReference type="ARBA" id="ARBA00023163"/>
    </source>
</evidence>
<dbReference type="InterPro" id="IPR000847">
    <property type="entry name" value="LysR_HTH_N"/>
</dbReference>
<dbReference type="SUPFAM" id="SSF53850">
    <property type="entry name" value="Periplasmic binding protein-like II"/>
    <property type="match status" value="1"/>
</dbReference>
<dbReference type="GO" id="GO:0005829">
    <property type="term" value="C:cytosol"/>
    <property type="evidence" value="ECO:0007669"/>
    <property type="project" value="TreeGrafter"/>
</dbReference>
<dbReference type="Pfam" id="PF00126">
    <property type="entry name" value="HTH_1"/>
    <property type="match status" value="1"/>
</dbReference>
<dbReference type="Gene3D" id="1.10.10.10">
    <property type="entry name" value="Winged helix-like DNA-binding domain superfamily/Winged helix DNA-binding domain"/>
    <property type="match status" value="1"/>
</dbReference>